<dbReference type="AlphaFoldDB" id="A0A6F8Y3A7"/>
<evidence type="ECO:0000313" key="1">
    <source>
        <dbReference type="EMBL" id="BCB80604.1"/>
    </source>
</evidence>
<dbReference type="Proteomes" id="UP000502508">
    <property type="component" value="Chromosome"/>
</dbReference>
<protein>
    <submittedName>
        <fullName evidence="1">Uncharacterized protein</fullName>
    </submittedName>
</protein>
<keyword evidence="2" id="KW-1185">Reference proteome</keyword>
<evidence type="ECO:0000313" key="2">
    <source>
        <dbReference type="Proteomes" id="UP000502508"/>
    </source>
</evidence>
<reference evidence="1 2" key="1">
    <citation type="submission" date="2020-03" db="EMBL/GenBank/DDBJ databases">
        <title>Whole genome shotgun sequence of Phytohabitans flavus NBRC 107702.</title>
        <authorList>
            <person name="Komaki H."/>
            <person name="Tamura T."/>
        </authorList>
    </citation>
    <scope>NUCLEOTIDE SEQUENCE [LARGE SCALE GENOMIC DNA]</scope>
    <source>
        <strain evidence="1 2">NBRC 107702</strain>
    </source>
</reference>
<gene>
    <name evidence="1" type="ORF">Pflav_070140</name>
</gene>
<dbReference type="RefSeq" id="WP_232072196.1">
    <property type="nucleotide sequence ID" value="NZ_AP022870.1"/>
</dbReference>
<accession>A0A6F8Y3A7</accession>
<dbReference type="KEGG" id="pfla:Pflav_070140"/>
<reference evidence="1 2" key="2">
    <citation type="submission" date="2020-03" db="EMBL/GenBank/DDBJ databases">
        <authorList>
            <person name="Ichikawa N."/>
            <person name="Kimura A."/>
            <person name="Kitahashi Y."/>
            <person name="Uohara A."/>
        </authorList>
    </citation>
    <scope>NUCLEOTIDE SEQUENCE [LARGE SCALE GENOMIC DNA]</scope>
    <source>
        <strain evidence="1 2">NBRC 107702</strain>
    </source>
</reference>
<dbReference type="EMBL" id="AP022870">
    <property type="protein sequence ID" value="BCB80604.1"/>
    <property type="molecule type" value="Genomic_DNA"/>
</dbReference>
<sequence length="119" mass="13001">MTDYLDVPGEGVAGTLRYAGSDVFPFDELAELVRLARQRVGRLVAEPWCTERVRSLARQRDTTALLSALEAAGCDHPTLLDALADPVAPTEAAWVVDLLASDLPVPLRWDGGDKKRGWE</sequence>
<name>A0A6F8Y3A7_9ACTN</name>
<proteinExistence type="predicted"/>
<organism evidence="1 2">
    <name type="scientific">Phytohabitans flavus</name>
    <dbReference type="NCBI Taxonomy" id="1076124"/>
    <lineage>
        <taxon>Bacteria</taxon>
        <taxon>Bacillati</taxon>
        <taxon>Actinomycetota</taxon>
        <taxon>Actinomycetes</taxon>
        <taxon>Micromonosporales</taxon>
        <taxon>Micromonosporaceae</taxon>
    </lineage>
</organism>